<feature type="region of interest" description="Disordered" evidence="1">
    <location>
        <begin position="110"/>
        <end position="158"/>
    </location>
</feature>
<name>A0A0D6Q3D2_KOMEU</name>
<accession>A0A0D6Q3D2</accession>
<feature type="chain" id="PRO_5002310753" description="Restriction endonuclease type IV Mrr domain-containing protein" evidence="3">
    <location>
        <begin position="20"/>
        <end position="421"/>
    </location>
</feature>
<comment type="caution">
    <text evidence="4">The sequence shown here is derived from an EMBL/GenBank/DDBJ whole genome shotgun (WGS) entry which is preliminary data.</text>
</comment>
<dbReference type="Proteomes" id="UP000032675">
    <property type="component" value="Unassembled WGS sequence"/>
</dbReference>
<protein>
    <recommendedName>
        <fullName evidence="6">Restriction endonuclease type IV Mrr domain-containing protein</fullName>
    </recommendedName>
</protein>
<sequence>MRIWASACLLLCLPASASAAGLFSAVHPTLACGDDAILRTLSDRTIAAQQSPASRRTLIRQGDCHNVTPDIRWEKIANRNGLPLMRRVPPVPGLPPLYFMTGDIVPIGSVPSPAAEERPAPRAPVAPPAPAAVDTPTPTGPQHTEADDSPPPAPPVIVQQAETPRPTDIFFMTRGFQKLGSLILTLMLVCGTGWIMVLILRACWLMARRRRAIRICLELAQRHSAMLGRWYQNAHDTTAAAHSHTSWPTYLDRFVRSTLLPTLTRQGYHTLWPSIHKTVQGHITTLAASTSSKPAVAITPCTYHQDMNQAEYAAFCSQWIEKAGWDTHPPVATGLGSVIQCNRNNLKMLVHCWMDRKPVHDDVIWQGIKEKTDSKASVGAIVSNAPYTQEALQLGKKHRIFLLHHEDVFKFVSGIEVPDVA</sequence>
<dbReference type="EMBL" id="BANI01000138">
    <property type="protein sequence ID" value="GAN97256.1"/>
    <property type="molecule type" value="Genomic_DNA"/>
</dbReference>
<keyword evidence="2" id="KW-0472">Membrane</keyword>
<feature type="transmembrane region" description="Helical" evidence="2">
    <location>
        <begin position="182"/>
        <end position="204"/>
    </location>
</feature>
<evidence type="ECO:0000313" key="4">
    <source>
        <dbReference type="EMBL" id="GAN97256.1"/>
    </source>
</evidence>
<evidence type="ECO:0008006" key="6">
    <source>
        <dbReference type="Google" id="ProtNLM"/>
    </source>
</evidence>
<reference evidence="4 5" key="1">
    <citation type="submission" date="2012-11" db="EMBL/GenBank/DDBJ databases">
        <title>Whole genome sequence of Gluconacetobacter europaeus NBRC3261.</title>
        <authorList>
            <person name="Azuma Y."/>
            <person name="Higashiura N."/>
            <person name="Hirakawa H."/>
            <person name="Matsushita K."/>
        </authorList>
    </citation>
    <scope>NUCLEOTIDE SEQUENCE [LARGE SCALE GENOMIC DNA]</scope>
    <source>
        <strain evidence="4 5">NBRC 3261</strain>
    </source>
</reference>
<dbReference type="AlphaFoldDB" id="A0A0D6Q3D2"/>
<gene>
    <name evidence="4" type="ORF">Geu3261_0157_002</name>
</gene>
<evidence type="ECO:0000256" key="1">
    <source>
        <dbReference type="SAM" id="MobiDB-lite"/>
    </source>
</evidence>
<proteinExistence type="predicted"/>
<evidence type="ECO:0000256" key="3">
    <source>
        <dbReference type="SAM" id="SignalP"/>
    </source>
</evidence>
<dbReference type="RefSeq" id="WP_048851803.1">
    <property type="nucleotide sequence ID" value="NZ_BANI01000138.1"/>
</dbReference>
<organism evidence="4 5">
    <name type="scientific">Komagataeibacter europaeus NBRC 3261</name>
    <dbReference type="NCBI Taxonomy" id="1234669"/>
    <lineage>
        <taxon>Bacteria</taxon>
        <taxon>Pseudomonadati</taxon>
        <taxon>Pseudomonadota</taxon>
        <taxon>Alphaproteobacteria</taxon>
        <taxon>Acetobacterales</taxon>
        <taxon>Acetobacteraceae</taxon>
        <taxon>Komagataeibacter</taxon>
    </lineage>
</organism>
<feature type="signal peptide" evidence="3">
    <location>
        <begin position="1"/>
        <end position="19"/>
    </location>
</feature>
<evidence type="ECO:0000256" key="2">
    <source>
        <dbReference type="SAM" id="Phobius"/>
    </source>
</evidence>
<keyword evidence="3" id="KW-0732">Signal</keyword>
<keyword evidence="2" id="KW-1133">Transmembrane helix</keyword>
<evidence type="ECO:0000313" key="5">
    <source>
        <dbReference type="Proteomes" id="UP000032675"/>
    </source>
</evidence>
<feature type="compositionally biased region" description="Pro residues" evidence="1">
    <location>
        <begin position="121"/>
        <end position="130"/>
    </location>
</feature>
<keyword evidence="2" id="KW-0812">Transmembrane</keyword>